<evidence type="ECO:0000313" key="1">
    <source>
        <dbReference type="EMBL" id="PKC50617.1"/>
    </source>
</evidence>
<dbReference type="InterPro" id="IPR025476">
    <property type="entry name" value="Helitron_helicase-like"/>
</dbReference>
<comment type="caution">
    <text evidence="1">The sequence shown here is derived from an EMBL/GenBank/DDBJ whole genome shotgun (WGS) entry which is preliminary data.</text>
</comment>
<dbReference type="OrthoDB" id="2437716at2759"/>
<evidence type="ECO:0000313" key="2">
    <source>
        <dbReference type="Proteomes" id="UP000232688"/>
    </source>
</evidence>
<dbReference type="EMBL" id="LLXH01009475">
    <property type="protein sequence ID" value="PKC50617.1"/>
    <property type="molecule type" value="Genomic_DNA"/>
</dbReference>
<organism evidence="1 2">
    <name type="scientific">Rhizophagus irregularis</name>
    <dbReference type="NCBI Taxonomy" id="588596"/>
    <lineage>
        <taxon>Eukaryota</taxon>
        <taxon>Fungi</taxon>
        <taxon>Fungi incertae sedis</taxon>
        <taxon>Mucoromycota</taxon>
        <taxon>Glomeromycotina</taxon>
        <taxon>Glomeromycetes</taxon>
        <taxon>Glomerales</taxon>
        <taxon>Glomeraceae</taxon>
        <taxon>Rhizophagus</taxon>
    </lineage>
</organism>
<dbReference type="AlphaFoldDB" id="A0A2I1FK96"/>
<dbReference type="Pfam" id="PF14214">
    <property type="entry name" value="Helitron_like_N"/>
    <property type="match status" value="1"/>
</dbReference>
<dbReference type="VEuPathDB" id="FungiDB:RhiirA1_308131"/>
<dbReference type="Proteomes" id="UP000232688">
    <property type="component" value="Unassembled WGS sequence"/>
</dbReference>
<feature type="non-terminal residue" evidence="1">
    <location>
        <position position="106"/>
    </location>
</feature>
<protein>
    <submittedName>
        <fullName evidence="1">Uncharacterized protein</fullName>
    </submittedName>
</protein>
<proteinExistence type="predicted"/>
<reference evidence="1 2" key="2">
    <citation type="submission" date="2017-10" db="EMBL/GenBank/DDBJ databases">
        <title>Genome analyses suggest a sexual origin of heterokaryosis in a supposedly ancient asexual fungus.</title>
        <authorList>
            <person name="Corradi N."/>
            <person name="Sedzielewska K."/>
            <person name="Noel J."/>
            <person name="Charron P."/>
            <person name="Farinelli L."/>
            <person name="Marton T."/>
            <person name="Kruger M."/>
            <person name="Pelin A."/>
            <person name="Brachmann A."/>
            <person name="Corradi N."/>
        </authorList>
    </citation>
    <scope>NUCLEOTIDE SEQUENCE [LARGE SCALE GENOMIC DNA]</scope>
    <source>
        <strain evidence="1 2">A1</strain>
    </source>
</reference>
<gene>
    <name evidence="1" type="ORF">RhiirA1_308131</name>
</gene>
<sequence length="106" mass="12080">IKSNILKEDIFGKVLAYLYTIEFQKYGLPHAHVLLILAQPYKPKTVADYDTIISAEILNKNSNPNIFNTVKQTMMHGPCGILNLNASCIKDGKCFKRYSRNFQKNT</sequence>
<feature type="non-terminal residue" evidence="1">
    <location>
        <position position="1"/>
    </location>
</feature>
<name>A0A2I1FK96_9GLOM</name>
<reference evidence="1 2" key="1">
    <citation type="submission" date="2017-10" db="EMBL/GenBank/DDBJ databases">
        <title>Extensive intraspecific genome diversity in a model arbuscular mycorrhizal fungus.</title>
        <authorList>
            <person name="Chen E.C.H."/>
            <person name="Morin E."/>
            <person name="Baudet D."/>
            <person name="Noel J."/>
            <person name="Ndikumana S."/>
            <person name="Charron P."/>
            <person name="St-Onge C."/>
            <person name="Giorgi J."/>
            <person name="Grigoriev I.V."/>
            <person name="Roux C."/>
            <person name="Martin F.M."/>
            <person name="Corradi N."/>
        </authorList>
    </citation>
    <scope>NUCLEOTIDE SEQUENCE [LARGE SCALE GENOMIC DNA]</scope>
    <source>
        <strain evidence="1 2">A1</strain>
    </source>
</reference>
<accession>A0A2I1FK96</accession>